<dbReference type="VEuPathDB" id="FungiDB:VP01_1673g2"/>
<organism evidence="1 2">
    <name type="scientific">Puccinia sorghi</name>
    <dbReference type="NCBI Taxonomy" id="27349"/>
    <lineage>
        <taxon>Eukaryota</taxon>
        <taxon>Fungi</taxon>
        <taxon>Dikarya</taxon>
        <taxon>Basidiomycota</taxon>
        <taxon>Pucciniomycotina</taxon>
        <taxon>Pucciniomycetes</taxon>
        <taxon>Pucciniales</taxon>
        <taxon>Pucciniaceae</taxon>
        <taxon>Puccinia</taxon>
    </lineage>
</organism>
<dbReference type="EMBL" id="LAVV01006474">
    <property type="protein sequence ID" value="KNZ59726.1"/>
    <property type="molecule type" value="Genomic_DNA"/>
</dbReference>
<dbReference type="InterPro" id="IPR016024">
    <property type="entry name" value="ARM-type_fold"/>
</dbReference>
<dbReference type="STRING" id="27349.A0A0L6VG18"/>
<dbReference type="OrthoDB" id="2499190at2759"/>
<evidence type="ECO:0000313" key="2">
    <source>
        <dbReference type="Proteomes" id="UP000037035"/>
    </source>
</evidence>
<protein>
    <recommendedName>
        <fullName evidence="3">Nucleolar 27S pre-rRNA processing Urb2/Npa2 C-terminal domain-containing protein</fullName>
    </recommendedName>
</protein>
<dbReference type="SUPFAM" id="SSF48371">
    <property type="entry name" value="ARM repeat"/>
    <property type="match status" value="1"/>
</dbReference>
<comment type="caution">
    <text evidence="1">The sequence shown here is derived from an EMBL/GenBank/DDBJ whole genome shotgun (WGS) entry which is preliminary data.</text>
</comment>
<dbReference type="Proteomes" id="UP000037035">
    <property type="component" value="Unassembled WGS sequence"/>
</dbReference>
<evidence type="ECO:0000313" key="1">
    <source>
        <dbReference type="EMBL" id="KNZ59726.1"/>
    </source>
</evidence>
<proteinExistence type="predicted"/>
<name>A0A0L6VG18_9BASI</name>
<reference evidence="1 2" key="1">
    <citation type="submission" date="2015-08" db="EMBL/GenBank/DDBJ databases">
        <title>Next Generation Sequencing and Analysis of the Genome of Puccinia sorghi L Schw, the Causal Agent of Maize Common Rust.</title>
        <authorList>
            <person name="Rochi L."/>
            <person name="Burguener G."/>
            <person name="Darino M."/>
            <person name="Turjanski A."/>
            <person name="Kreff E."/>
            <person name="Dieguez M.J."/>
            <person name="Sacco F."/>
        </authorList>
    </citation>
    <scope>NUCLEOTIDE SEQUENCE [LARGE SCALE GENOMIC DNA]</scope>
    <source>
        <strain evidence="1 2">RO10H11247</strain>
    </source>
</reference>
<sequence>MSRNPSSIEFLHRPADLFQHLRSPHIQIKERIQSAQQHYAHQNFSLPSKQLYFLRWIFQVEFFEPNRSSKSSKTEPFTSPVHHAVFWKFLHQLVSDIGDSDLSTVLTGTPPIILLRHTLAEWLTLLNNPEFSLDVCSTLKVIFPIISQRLPFDLSLEILNQIFTRLNEFPHPISEPVEQIILLIINGVLPIIKSALHSRRAFNSIIMDHKALTRMLQAAFSPYATQPLKYLVFQIIQDFALNVENLKMVYLDQNTPIEWLDALYTIGKNSPSMAASGQITFFVLSNLSIPSKLVNIVFCFYSLSFSNRNHRPSGVGLDVPIAQPSLPAYLHATRTLILHVVKNSSHVLQELGSSSESNMAASMTSHKAITQQIVQSNLYDPGQPTQHQILDQLAHYSTNHLSNSSGIIAMDSLEILVDLLSLDYTLIEVRLGTILENLVVSTHHPNNSGPMRQFFDGVFNWFSKAKQIPNLLEKWIQIFETKLSHLSLREVSNGPLMSRTFIERAHEEIRLSISSAQMAVIHDSLSTKFRSAIENSANCPVDLNPEPSFKRRRISVKEASSSNRESEADASGTVEHDANLSALISNVYELFIISASRSSLLSKEWSHLSLKTSSFGGEIINTILVPTLQQQAVLASAFRILASVVQVQGPSNSSELASLDLSEWVELLQQVSSRKTHNLNPELSFELIHLCLEITSQQLSCLKTVDPTIPRTAYDTIFKLMEDCTDLSEARWNGSVLSLTSAELPLALWHYLTTTHLSEFSTLATPEQANHFSQTAVRFKSQGLLPRPTEPLTTGEERFSFLGINRMILRSPLFLECTSLRDPFLERFLAAFQAILPLGNEAAALPESDHHVDNVNYLYDLISYLPLSYLTKWARKRLFNWSFVWNEALLSQEGTTALTSRHSISLLRSRVFLCRMLSDPLSSASVEMMNQAVTTTIKFLNSCNREADQDSLLKVTEQLISGILIKLMKNMKSRDDSVSSFNLLEQFCKALAQRIKHAAKTIIQTQLIGPENRLIVSPLQAMADYGTKDILNSNREASGDESVFILRFQQLIQPLLDNLESALKKTRAKTRLNSSNLGLLQLGKIYLQLCRIDGSQSRFRDNLIDLKLLLPSIDEMKEYCMGSKASDLQVQNQEILPECLDLFEEMIQIHRHRYGTQPRDCVNAFQTLVISHVHLRTRSSTQDDFDLKLRRSFIRSCKNAHPNESREALRMVFNEIIRSSHRFVLSNPGQFLPLGSPLFTRSRTLTDVAALLIFNYPGHDTHDSHLHDHNFNNELEEVILRLLKSLKMLDFDGKQSTLNQQQVVNFYTWKTDLIDQLCMQEAHRIGRSSLLEILATLIELSARKEFQSNQSLHDKIVAITTHLNQDCLRRLLVNHFPTLVDLLSRLMVPRLDMKNYSRLITDLTSTNRLVAPFSKHAPFLVVQLVWKISSARKSSSSVDAFVNHGLFGLISTMGKFERNSIGHRILESSHHLVPSFSSLDHHDDDDAHHLHLDHHSNSLLNWKKILKNWETLRYKGTD</sequence>
<evidence type="ECO:0008006" key="3">
    <source>
        <dbReference type="Google" id="ProtNLM"/>
    </source>
</evidence>
<gene>
    <name evidence="1" type="ORF">VP01_1673g2</name>
</gene>
<accession>A0A0L6VG18</accession>
<keyword evidence="2" id="KW-1185">Reference proteome</keyword>